<evidence type="ECO:0000256" key="1">
    <source>
        <dbReference type="SAM" id="SignalP"/>
    </source>
</evidence>
<gene>
    <name evidence="2" type="ORF">EKG83_21385</name>
</gene>
<reference evidence="3" key="1">
    <citation type="journal article" date="2021" name="Curr. Microbiol.">
        <title>Complete genome of nocamycin-producing strain Saccharothrix syringae NRRL B-16468 reveals the biosynthetic potential for secondary metabolites.</title>
        <authorList>
            <person name="Mo X."/>
            <person name="Yang S."/>
        </authorList>
    </citation>
    <scope>NUCLEOTIDE SEQUENCE [LARGE SCALE GENOMIC DNA]</scope>
    <source>
        <strain evidence="3">ATCC 51364 / DSM 43886 / JCM 6844 / KCTC 9398 / NBRC 14523 / NRRL B-16468 / INA 2240</strain>
    </source>
</reference>
<dbReference type="RefSeq" id="WP_033429657.1">
    <property type="nucleotide sequence ID" value="NZ_CP034550.1"/>
</dbReference>
<sequence>MRSSASHKLTTRTLAAVAAAVGALTLTAGPALAAPTGATAASGCTTTDIHLDPAAREVGWTVECTDRRYVFVDITIFAGGVAHSNPTEARWVDAGGTWQDLNVYPQTSPAIDHFCAHLVSYVDPTNPLEQPQVIGHSCI</sequence>
<protein>
    <recommendedName>
        <fullName evidence="4">Secreted protein</fullName>
    </recommendedName>
</protein>
<dbReference type="EMBL" id="CP034550">
    <property type="protein sequence ID" value="QFZ19643.1"/>
    <property type="molecule type" value="Genomic_DNA"/>
</dbReference>
<keyword evidence="1" id="KW-0732">Signal</keyword>
<name>A0A5Q0H0J8_SACSY</name>
<evidence type="ECO:0000313" key="3">
    <source>
        <dbReference type="Proteomes" id="UP000325787"/>
    </source>
</evidence>
<keyword evidence="3" id="KW-1185">Reference proteome</keyword>
<dbReference type="OrthoDB" id="3696290at2"/>
<accession>A0A5Q0H0J8</accession>
<proteinExistence type="predicted"/>
<feature type="signal peptide" evidence="1">
    <location>
        <begin position="1"/>
        <end position="33"/>
    </location>
</feature>
<evidence type="ECO:0000313" key="2">
    <source>
        <dbReference type="EMBL" id="QFZ19643.1"/>
    </source>
</evidence>
<dbReference type="KEGG" id="ssyi:EKG83_21385"/>
<feature type="chain" id="PRO_5024855472" description="Secreted protein" evidence="1">
    <location>
        <begin position="34"/>
        <end position="139"/>
    </location>
</feature>
<organism evidence="2 3">
    <name type="scientific">Saccharothrix syringae</name>
    <name type="common">Nocardiopsis syringae</name>
    <dbReference type="NCBI Taxonomy" id="103733"/>
    <lineage>
        <taxon>Bacteria</taxon>
        <taxon>Bacillati</taxon>
        <taxon>Actinomycetota</taxon>
        <taxon>Actinomycetes</taxon>
        <taxon>Pseudonocardiales</taxon>
        <taxon>Pseudonocardiaceae</taxon>
        <taxon>Saccharothrix</taxon>
    </lineage>
</organism>
<dbReference type="AlphaFoldDB" id="A0A5Q0H0J8"/>
<dbReference type="Proteomes" id="UP000325787">
    <property type="component" value="Chromosome"/>
</dbReference>
<evidence type="ECO:0008006" key="4">
    <source>
        <dbReference type="Google" id="ProtNLM"/>
    </source>
</evidence>